<proteinExistence type="predicted"/>
<reference evidence="1" key="1">
    <citation type="submission" date="2023-04" db="EMBL/GenBank/DDBJ databases">
        <title>Aspergillus oryzae NBRC 4228.</title>
        <authorList>
            <person name="Ichikawa N."/>
            <person name="Sato H."/>
            <person name="Tonouchi N."/>
        </authorList>
    </citation>
    <scope>NUCLEOTIDE SEQUENCE</scope>
    <source>
        <strain evidence="1">NBRC 4228</strain>
    </source>
</reference>
<accession>A0AAN4YFX1</accession>
<gene>
    <name evidence="1" type="ORF">Aory04_000317500</name>
</gene>
<comment type="caution">
    <text evidence="1">The sequence shown here is derived from an EMBL/GenBank/DDBJ whole genome shotgun (WGS) entry which is preliminary data.</text>
</comment>
<evidence type="ECO:0000313" key="1">
    <source>
        <dbReference type="EMBL" id="GMG26332.1"/>
    </source>
</evidence>
<protein>
    <submittedName>
        <fullName evidence="1">Unnamed protein product</fullName>
    </submittedName>
</protein>
<organism evidence="1 2">
    <name type="scientific">Aspergillus oryzae</name>
    <name type="common">Yellow koji mold</name>
    <dbReference type="NCBI Taxonomy" id="5062"/>
    <lineage>
        <taxon>Eukaryota</taxon>
        <taxon>Fungi</taxon>
        <taxon>Dikarya</taxon>
        <taxon>Ascomycota</taxon>
        <taxon>Pezizomycotina</taxon>
        <taxon>Eurotiomycetes</taxon>
        <taxon>Eurotiomycetidae</taxon>
        <taxon>Eurotiales</taxon>
        <taxon>Aspergillaceae</taxon>
        <taxon>Aspergillus</taxon>
        <taxon>Aspergillus subgen. Circumdati</taxon>
    </lineage>
</organism>
<dbReference type="Proteomes" id="UP001165205">
    <property type="component" value="Unassembled WGS sequence"/>
</dbReference>
<dbReference type="AlphaFoldDB" id="A0AAN4YFX1"/>
<dbReference type="EMBL" id="BSYA01000025">
    <property type="protein sequence ID" value="GMG26332.1"/>
    <property type="molecule type" value="Genomic_DNA"/>
</dbReference>
<sequence length="420" mass="47832">MLVGYIEAWKDLPGKSRRTLTDICFHRPLDLGVIIVGVNSRSYCPVVLCPVLVSAIAIYVEHIGQRNTASTTSVGTQRWETPDFAYFNNQFILHLAAAVHNPLPSRKLLSPGITCPAIRGVQEATVIPVTDVFDEHGLQSLGYETDLQRWSDPAAKAAATKRVDYYTNIVEGPSQIIEAKARTESYWQWSAVRFVLEGFVLPWTPNRWRSAARRFQLTRPLQQCVDSVLPDLVPHAIAMHLRMWPSDLSFGQHDACYRGQVPVLKHIFSKCDWTGSYLYNNVLRVQKSDTQPVIIATDDKEHPAIVDLVRRLGHRAYFMEMTAACTAAIQDAHPSNETQWRSATYWPIVEAAVMVRTESFIGSFWSTFSQLIAIRRHRIHRTFFVQNRLQEFVWDNRWIIILVSAGTLGSIIVRTSRRSR</sequence>
<dbReference type="Gene3D" id="3.40.50.11350">
    <property type="match status" value="1"/>
</dbReference>
<evidence type="ECO:0000313" key="2">
    <source>
        <dbReference type="Proteomes" id="UP001165205"/>
    </source>
</evidence>
<name>A0AAN4YFX1_ASPOZ</name>